<name>A0ABS9BNM5_9BACT</name>
<keyword evidence="2" id="KW-1185">Reference proteome</keyword>
<gene>
    <name evidence="1" type="ORF">L0U89_01140</name>
</gene>
<proteinExistence type="predicted"/>
<dbReference type="RefSeq" id="WP_234859832.1">
    <property type="nucleotide sequence ID" value="NZ_JAKEVZ010000001.1"/>
</dbReference>
<accession>A0ABS9BNM5</accession>
<organism evidence="1 2">
    <name type="scientific">Mariniradius sediminis</name>
    <dbReference type="NCBI Taxonomy" id="2909237"/>
    <lineage>
        <taxon>Bacteria</taxon>
        <taxon>Pseudomonadati</taxon>
        <taxon>Bacteroidota</taxon>
        <taxon>Cytophagia</taxon>
        <taxon>Cytophagales</taxon>
        <taxon>Cyclobacteriaceae</taxon>
        <taxon>Mariniradius</taxon>
    </lineage>
</organism>
<dbReference type="Proteomes" id="UP001201449">
    <property type="component" value="Unassembled WGS sequence"/>
</dbReference>
<evidence type="ECO:0000313" key="2">
    <source>
        <dbReference type="Proteomes" id="UP001201449"/>
    </source>
</evidence>
<sequence length="117" mass="13519">MFGLFREKPQGIDFSEENIERFKILLTDIYEVLRDSAYTAQANWILQILAAVENRDQEIFKKKVISSELLGGSGSVIDVWIEDEKKMKWLDSRLNDFLVLTLKSGLNHKAVKSRIKS</sequence>
<protein>
    <submittedName>
        <fullName evidence="1">Uncharacterized protein</fullName>
    </submittedName>
</protein>
<evidence type="ECO:0000313" key="1">
    <source>
        <dbReference type="EMBL" id="MCF1749658.1"/>
    </source>
</evidence>
<comment type="caution">
    <text evidence="1">The sequence shown here is derived from an EMBL/GenBank/DDBJ whole genome shotgun (WGS) entry which is preliminary data.</text>
</comment>
<dbReference type="EMBL" id="JAKEVZ010000001">
    <property type="protein sequence ID" value="MCF1749658.1"/>
    <property type="molecule type" value="Genomic_DNA"/>
</dbReference>
<reference evidence="1 2" key="1">
    <citation type="submission" date="2022-01" db="EMBL/GenBank/DDBJ databases">
        <title>Mariniradius saccharolyticus sp. nov., isolated from sediment of a river.</title>
        <authorList>
            <person name="Liu H."/>
        </authorList>
    </citation>
    <scope>NUCLEOTIDE SEQUENCE [LARGE SCALE GENOMIC DNA]</scope>
    <source>
        <strain evidence="1 2">RY-2</strain>
    </source>
</reference>